<proteinExistence type="predicted"/>
<dbReference type="Proteomes" id="UP000216122">
    <property type="component" value="Unassembled WGS sequence"/>
</dbReference>
<dbReference type="AlphaFoldDB" id="A0A256VIV3"/>
<evidence type="ECO:0000313" key="2">
    <source>
        <dbReference type="Proteomes" id="UP000216122"/>
    </source>
</evidence>
<dbReference type="RefSeq" id="WP_094504153.1">
    <property type="nucleotide sequence ID" value="NZ_CP065330.1"/>
</dbReference>
<sequence length="70" mass="8191">MNLKQKYSNEIDNIKSLTEELRQGKIYEITRVRGDSSAYKLANDIDNKLNDLIIKINNNEDGNWESFNKN</sequence>
<organism evidence="1 2">
    <name type="scientific">Limosilactobacillus reuteri</name>
    <name type="common">Lactobacillus reuteri</name>
    <dbReference type="NCBI Taxonomy" id="1598"/>
    <lineage>
        <taxon>Bacteria</taxon>
        <taxon>Bacillati</taxon>
        <taxon>Bacillota</taxon>
        <taxon>Bacilli</taxon>
        <taxon>Lactobacillales</taxon>
        <taxon>Lactobacillaceae</taxon>
        <taxon>Limosilactobacillus</taxon>
    </lineage>
</organism>
<protein>
    <submittedName>
        <fullName evidence="1">Uncharacterized protein</fullName>
    </submittedName>
</protein>
<evidence type="ECO:0000313" key="1">
    <source>
        <dbReference type="EMBL" id="OYT03605.1"/>
    </source>
</evidence>
<reference evidence="1 2" key="2">
    <citation type="submission" date="2017-09" db="EMBL/GenBank/DDBJ databases">
        <title>Tripartite evolution among Lactobacillus johnsonii, Lactobacillus taiwanensis, Lactobacillus reuteri and their rodent host.</title>
        <authorList>
            <person name="Wang T."/>
            <person name="Knowles S."/>
            <person name="Cheng C."/>
        </authorList>
    </citation>
    <scope>NUCLEOTIDE SEQUENCE [LARGE SCALE GENOMIC DNA]</scope>
    <source>
        <strain evidence="1 2">103v</strain>
    </source>
</reference>
<comment type="caution">
    <text evidence="1">The sequence shown here is derived from an EMBL/GenBank/DDBJ whole genome shotgun (WGS) entry which is preliminary data.</text>
</comment>
<accession>A0A256VIV3</accession>
<dbReference type="EMBL" id="NGQC01000031">
    <property type="protein sequence ID" value="OYT03605.1"/>
    <property type="molecule type" value="Genomic_DNA"/>
</dbReference>
<name>A0A256VIV3_LIMRT</name>
<reference evidence="2" key="1">
    <citation type="submission" date="2017-05" db="EMBL/GenBank/DDBJ databases">
        <authorList>
            <person name="Lin X.B."/>
            <person name="Stothard P."/>
            <person name="Tasseva G."/>
            <person name="Walter J."/>
        </authorList>
    </citation>
    <scope>NUCLEOTIDE SEQUENCE [LARGE SCALE GENOMIC DNA]</scope>
    <source>
        <strain evidence="2">103v</strain>
    </source>
</reference>
<gene>
    <name evidence="1" type="ORF">CBG21_04870</name>
</gene>